<dbReference type="Proteomes" id="UP001497602">
    <property type="component" value="Unassembled WGS sequence"/>
</dbReference>
<dbReference type="Gene3D" id="2.60.40.1120">
    <property type="entry name" value="Carboxypeptidase-like, regulatory domain"/>
    <property type="match status" value="1"/>
</dbReference>
<evidence type="ECO:0000313" key="7">
    <source>
        <dbReference type="Proteomes" id="UP001497602"/>
    </source>
</evidence>
<dbReference type="RefSeq" id="WP_348737785.1">
    <property type="nucleotide sequence ID" value="NZ_CAXJRC010000011.1"/>
</dbReference>
<sequence>MNQTNLIFYLLFFTSYMVLSQVKIKGNVKNSLGEAIEFANVIFTDSSNTIIKGGVTNEKGSFEFLIKEGNYKLTISFLGYKDYSVNYIIDKNQSIDTVFLEEDSNKLEEVVVTGKKATIVKKLDRIEFNIKNTVLSEGNAWEVLNKTPGVIASSSGSLQVFGKSGVLVMIDERPVQLSLDELKNMLEGMSASEINLIEVITNPPAKYDAEGNGIINISLKKKKTLGYNGEFFSRYTQGIFPKLSNGANIIYRNNKVNISANYSLGKGKSNVKEDSDINFLNSITKRSSFWKENSDRNTDYVTHNFRTSLDYQLSEKSVFGVKIDGNLVPDRETINKTRTDVFDNQNVLESIFINNNNSDRETKNISYNVNFNHKFKKKGRSLVFNLDHIDYDTEGNQGVSTDFYKSENSFDKNEFFTSDNNQNIQIYTSKLDYIEPIDSTSNIEAGFKFNSIKTDNNLIYFNRNPLGNLLFDSTRSNQFIYNEDTYATYLSYSKDFDRLSVKVGVRGEYTRTKGNSVTLNQVTNNNYFEIFPSAFFQYSLKNKNSVGVSYSRRIKRPKFRLLNPFQFFTSPYSSIEGSPFLQPSFSDNVDVTYSLKNKYFLTGYFSYTKSPFTQLSIQDNETRVFKYKAVNLNSNVAFGLVFSTSFNMSSFWRVYFDLNLYNEIYEFIDVDGSQLIRNQRFNMDPYLWNEFQISKKHNLSLELIARYFSPKVQGGFDIKEMGEVSIGVKKKFLQKKATLSIYVADVFDTNKYTLESRYAMQNHIFRENPENQYVRFSLSYRFGNSKNKKKKKRERKSAEKKRL</sequence>
<dbReference type="InterPro" id="IPR008969">
    <property type="entry name" value="CarboxyPept-like_regulatory"/>
</dbReference>
<reference evidence="6 7" key="1">
    <citation type="submission" date="2024-05" db="EMBL/GenBank/DDBJ databases">
        <authorList>
            <person name="Duchaud E."/>
        </authorList>
    </citation>
    <scope>NUCLEOTIDE SEQUENCE [LARGE SCALE GENOMIC DNA]</scope>
    <source>
        <strain evidence="6">Ena-SAMPLE-TAB-13-05-2024-13:56:06:370-140305</strain>
    </source>
</reference>
<feature type="domain" description="Outer membrane protein beta-barrel" evidence="5">
    <location>
        <begin position="373"/>
        <end position="780"/>
    </location>
</feature>
<protein>
    <submittedName>
        <fullName evidence="6">Outer membrane receptor protein involved in Fe transport</fullName>
    </submittedName>
</protein>
<organism evidence="6 7">
    <name type="scientific">Tenacibaculum vairaonense</name>
    <dbReference type="NCBI Taxonomy" id="3137860"/>
    <lineage>
        <taxon>Bacteria</taxon>
        <taxon>Pseudomonadati</taxon>
        <taxon>Bacteroidota</taxon>
        <taxon>Flavobacteriia</taxon>
        <taxon>Flavobacteriales</taxon>
        <taxon>Flavobacteriaceae</taxon>
        <taxon>Tenacibaculum</taxon>
    </lineage>
</organism>
<keyword evidence="3" id="KW-0998">Cell outer membrane</keyword>
<dbReference type="Gene3D" id="2.40.170.20">
    <property type="entry name" value="TonB-dependent receptor, beta-barrel domain"/>
    <property type="match status" value="1"/>
</dbReference>
<evidence type="ECO:0000256" key="3">
    <source>
        <dbReference type="ARBA" id="ARBA00023237"/>
    </source>
</evidence>
<dbReference type="EMBL" id="CAXJRC010000011">
    <property type="protein sequence ID" value="CAL2105961.1"/>
    <property type="molecule type" value="Genomic_DNA"/>
</dbReference>
<dbReference type="Gene3D" id="2.170.130.10">
    <property type="entry name" value="TonB-dependent receptor, plug domain"/>
    <property type="match status" value="1"/>
</dbReference>
<dbReference type="PANTHER" id="PTHR40980">
    <property type="entry name" value="PLUG DOMAIN-CONTAINING PROTEIN"/>
    <property type="match status" value="1"/>
</dbReference>
<evidence type="ECO:0000259" key="5">
    <source>
        <dbReference type="Pfam" id="PF14905"/>
    </source>
</evidence>
<dbReference type="Pfam" id="PF13715">
    <property type="entry name" value="CarbopepD_reg_2"/>
    <property type="match status" value="1"/>
</dbReference>
<proteinExistence type="predicted"/>
<keyword evidence="7" id="KW-1185">Reference proteome</keyword>
<gene>
    <name evidence="6" type="ORF">T190115A13A_10117</name>
</gene>
<dbReference type="SUPFAM" id="SSF56935">
    <property type="entry name" value="Porins"/>
    <property type="match status" value="1"/>
</dbReference>
<feature type="region of interest" description="Disordered" evidence="4">
    <location>
        <begin position="784"/>
        <end position="803"/>
    </location>
</feature>
<comment type="subcellular location">
    <subcellularLocation>
        <location evidence="1">Cell outer membrane</location>
    </subcellularLocation>
</comment>
<dbReference type="PANTHER" id="PTHR40980:SF4">
    <property type="entry name" value="TONB-DEPENDENT RECEPTOR-LIKE BETA-BARREL DOMAIN-CONTAINING PROTEIN"/>
    <property type="match status" value="1"/>
</dbReference>
<name>A0ABM9PK56_9FLAO</name>
<evidence type="ECO:0000313" key="6">
    <source>
        <dbReference type="EMBL" id="CAL2105961.1"/>
    </source>
</evidence>
<dbReference type="Pfam" id="PF14905">
    <property type="entry name" value="OMP_b-brl_3"/>
    <property type="match status" value="1"/>
</dbReference>
<dbReference type="InterPro" id="IPR036942">
    <property type="entry name" value="Beta-barrel_TonB_sf"/>
</dbReference>
<keyword evidence="2" id="KW-0472">Membrane</keyword>
<dbReference type="SUPFAM" id="SSF49464">
    <property type="entry name" value="Carboxypeptidase regulatory domain-like"/>
    <property type="match status" value="1"/>
</dbReference>
<evidence type="ECO:0000256" key="4">
    <source>
        <dbReference type="SAM" id="MobiDB-lite"/>
    </source>
</evidence>
<evidence type="ECO:0000256" key="2">
    <source>
        <dbReference type="ARBA" id="ARBA00023136"/>
    </source>
</evidence>
<keyword evidence="6" id="KW-0675">Receptor</keyword>
<evidence type="ECO:0000256" key="1">
    <source>
        <dbReference type="ARBA" id="ARBA00004442"/>
    </source>
</evidence>
<dbReference type="InterPro" id="IPR041700">
    <property type="entry name" value="OMP_b-brl_3"/>
</dbReference>
<feature type="compositionally biased region" description="Basic residues" evidence="4">
    <location>
        <begin position="786"/>
        <end position="803"/>
    </location>
</feature>
<accession>A0ABM9PK56</accession>
<dbReference type="InterPro" id="IPR037066">
    <property type="entry name" value="Plug_dom_sf"/>
</dbReference>
<comment type="caution">
    <text evidence="6">The sequence shown here is derived from an EMBL/GenBank/DDBJ whole genome shotgun (WGS) entry which is preliminary data.</text>
</comment>